<dbReference type="EMBL" id="GBEZ01016221">
    <property type="protein sequence ID" value="JAC70011.1"/>
    <property type="molecule type" value="Transcribed_RNA"/>
</dbReference>
<evidence type="ECO:0000313" key="1">
    <source>
        <dbReference type="EMBL" id="JAC70011.1"/>
    </source>
</evidence>
<reference evidence="1" key="1">
    <citation type="submission" date="2014-05" db="EMBL/GenBank/DDBJ databases">
        <title>The transcriptome of the halophilic microalga Tetraselmis sp. GSL018 isolated from the Great Salt Lake, Utah.</title>
        <authorList>
            <person name="Jinkerson R.E."/>
            <person name="D'Adamo S."/>
            <person name="Posewitz M.C."/>
        </authorList>
    </citation>
    <scope>NUCLEOTIDE SEQUENCE</scope>
    <source>
        <strain evidence="1">GSL018</strain>
    </source>
</reference>
<accession>A0A061RHM0</accession>
<sequence length="28" mass="2768">MVAWLSLVGPPSGLCGGEAVRRLEAAAG</sequence>
<dbReference type="AlphaFoldDB" id="A0A061RHM0"/>
<proteinExistence type="predicted"/>
<organism evidence="1">
    <name type="scientific">Tetraselmis sp. GSL018</name>
    <dbReference type="NCBI Taxonomy" id="582737"/>
    <lineage>
        <taxon>Eukaryota</taxon>
        <taxon>Viridiplantae</taxon>
        <taxon>Chlorophyta</taxon>
        <taxon>core chlorophytes</taxon>
        <taxon>Chlorodendrophyceae</taxon>
        <taxon>Chlorodendrales</taxon>
        <taxon>Chlorodendraceae</taxon>
        <taxon>Tetraselmis</taxon>
    </lineage>
</organism>
<gene>
    <name evidence="1" type="primary">ATG10L</name>
    <name evidence="1" type="ORF">TSPGSL018_5075</name>
</gene>
<protein>
    <submittedName>
        <fullName evidence="1">Ubiquitin-like-conjugating enzyme ATG10, animal type</fullName>
    </submittedName>
</protein>
<name>A0A061RHM0_9CHLO</name>